<gene>
    <name evidence="2" type="ORF">RM531_06515</name>
</gene>
<evidence type="ECO:0000313" key="3">
    <source>
        <dbReference type="Proteomes" id="UP001259982"/>
    </source>
</evidence>
<feature type="region of interest" description="Disordered" evidence="1">
    <location>
        <begin position="160"/>
        <end position="180"/>
    </location>
</feature>
<sequence length="180" mass="19730">MEGNLRLNDAARLALAGAAALLAAGCMQRAPTYDEPIVGPQATLTYTSNRLGEGFMGRAVGVSGLYLFAKPSFCSRQRRPLGDIRQVDYEQPESRVTLPANQPLAVELFWQGTEDRKCLIDDLAFLADPGAEYRLINNVDLEAGRCRITVEKRQADGSFRRLGRPPSMGEACRAERGRGN</sequence>
<dbReference type="Proteomes" id="UP001259982">
    <property type="component" value="Unassembled WGS sequence"/>
</dbReference>
<dbReference type="EMBL" id="JAVRHY010000004">
    <property type="protein sequence ID" value="MDT0618120.1"/>
    <property type="molecule type" value="Genomic_DNA"/>
</dbReference>
<evidence type="ECO:0000256" key="1">
    <source>
        <dbReference type="SAM" id="MobiDB-lite"/>
    </source>
</evidence>
<dbReference type="PROSITE" id="PS51257">
    <property type="entry name" value="PROKAR_LIPOPROTEIN"/>
    <property type="match status" value="1"/>
</dbReference>
<reference evidence="2 3" key="1">
    <citation type="submission" date="2023-09" db="EMBL/GenBank/DDBJ databases">
        <authorList>
            <person name="Rey-Velasco X."/>
        </authorList>
    </citation>
    <scope>NUCLEOTIDE SEQUENCE [LARGE SCALE GENOMIC DNA]</scope>
    <source>
        <strain evidence="2 3">P385</strain>
    </source>
</reference>
<evidence type="ECO:0000313" key="2">
    <source>
        <dbReference type="EMBL" id="MDT0618120.1"/>
    </source>
</evidence>
<evidence type="ECO:0008006" key="4">
    <source>
        <dbReference type="Google" id="ProtNLM"/>
    </source>
</evidence>
<accession>A0ABU3B7R4</accession>
<protein>
    <recommendedName>
        <fullName evidence="4">Lipoprotein</fullName>
    </recommendedName>
</protein>
<comment type="caution">
    <text evidence="2">The sequence shown here is derived from an EMBL/GenBank/DDBJ whole genome shotgun (WGS) entry which is preliminary data.</text>
</comment>
<proteinExistence type="predicted"/>
<name>A0ABU3B7R4_9GAMM</name>
<keyword evidence="3" id="KW-1185">Reference proteome</keyword>
<dbReference type="RefSeq" id="WP_311658176.1">
    <property type="nucleotide sequence ID" value="NZ_JAVRHY010000004.1"/>
</dbReference>
<organism evidence="2 3">
    <name type="scientific">Spectribacter acetivorans</name>
    <dbReference type="NCBI Taxonomy" id="3075603"/>
    <lineage>
        <taxon>Bacteria</taxon>
        <taxon>Pseudomonadati</taxon>
        <taxon>Pseudomonadota</taxon>
        <taxon>Gammaproteobacteria</taxon>
        <taxon>Salinisphaerales</taxon>
        <taxon>Salinisphaeraceae</taxon>
        <taxon>Spectribacter</taxon>
    </lineage>
</organism>